<dbReference type="PROSITE" id="PS50995">
    <property type="entry name" value="HTH_MARR_2"/>
    <property type="match status" value="1"/>
</dbReference>
<dbReference type="PANTHER" id="PTHR33164">
    <property type="entry name" value="TRANSCRIPTIONAL REGULATOR, MARR FAMILY"/>
    <property type="match status" value="1"/>
</dbReference>
<dbReference type="GO" id="GO:0003700">
    <property type="term" value="F:DNA-binding transcription factor activity"/>
    <property type="evidence" value="ECO:0007669"/>
    <property type="project" value="InterPro"/>
</dbReference>
<dbReference type="InterPro" id="IPR000835">
    <property type="entry name" value="HTH_MarR-typ"/>
</dbReference>
<dbReference type="InterPro" id="IPR039422">
    <property type="entry name" value="MarR/SlyA-like"/>
</dbReference>
<dbReference type="SUPFAM" id="SSF46785">
    <property type="entry name" value="Winged helix' DNA-binding domain"/>
    <property type="match status" value="1"/>
</dbReference>
<dbReference type="GO" id="GO:0006950">
    <property type="term" value="P:response to stress"/>
    <property type="evidence" value="ECO:0007669"/>
    <property type="project" value="TreeGrafter"/>
</dbReference>
<dbReference type="AlphaFoldDB" id="A0A1M5YN18"/>
<dbReference type="InterPro" id="IPR036388">
    <property type="entry name" value="WH-like_DNA-bd_sf"/>
</dbReference>
<protein>
    <submittedName>
        <fullName evidence="2">DNA-binding transcriptional regulator, MarR family</fullName>
    </submittedName>
</protein>
<dbReference type="Gene3D" id="1.10.10.10">
    <property type="entry name" value="Winged helix-like DNA-binding domain superfamily/Winged helix DNA-binding domain"/>
    <property type="match status" value="1"/>
</dbReference>
<sequence length="145" mass="16332">MTRQQKPEKAPSPCNCLNLRRASSAMTKIYDAYLAPCGISIAQFSLFRHLRQLGPVSVSALAEKIRLDRTTLVRNLRPLEKAGLVVDISPRSARSRELELTEKGREKLGEAEKLWDGAQRHIEEALGKDNIALLTELLTRIENIR</sequence>
<keyword evidence="2" id="KW-0238">DNA-binding</keyword>
<dbReference type="InterPro" id="IPR036390">
    <property type="entry name" value="WH_DNA-bd_sf"/>
</dbReference>
<dbReference type="Proteomes" id="UP000183995">
    <property type="component" value="Unassembled WGS sequence"/>
</dbReference>
<evidence type="ECO:0000259" key="1">
    <source>
        <dbReference type="PROSITE" id="PS50995"/>
    </source>
</evidence>
<evidence type="ECO:0000313" key="2">
    <source>
        <dbReference type="EMBL" id="SHI13340.1"/>
    </source>
</evidence>
<evidence type="ECO:0000313" key="3">
    <source>
        <dbReference type="Proteomes" id="UP000183995"/>
    </source>
</evidence>
<dbReference type="RefSeq" id="WP_073079857.1">
    <property type="nucleotide sequence ID" value="NZ_FQXV01000009.1"/>
</dbReference>
<keyword evidence="3" id="KW-1185">Reference proteome</keyword>
<dbReference type="GO" id="GO:0003677">
    <property type="term" value="F:DNA binding"/>
    <property type="evidence" value="ECO:0007669"/>
    <property type="project" value="UniProtKB-KW"/>
</dbReference>
<gene>
    <name evidence="2" type="ORF">SAMN02745823_02680</name>
</gene>
<dbReference type="SMART" id="SM00347">
    <property type="entry name" value="HTH_MARR"/>
    <property type="match status" value="1"/>
</dbReference>
<dbReference type="OrthoDB" id="165131at2"/>
<dbReference type="PRINTS" id="PR00598">
    <property type="entry name" value="HTHMARR"/>
</dbReference>
<dbReference type="EMBL" id="FQXV01000009">
    <property type="protein sequence ID" value="SHI13340.1"/>
    <property type="molecule type" value="Genomic_DNA"/>
</dbReference>
<dbReference type="PANTHER" id="PTHR33164:SF105">
    <property type="entry name" value="TRANSCRIPTIONAL REPRESSOR PROTEIN-RELATED"/>
    <property type="match status" value="1"/>
</dbReference>
<dbReference type="STRING" id="1123282.SAMN02745823_02680"/>
<reference evidence="2 3" key="1">
    <citation type="submission" date="2016-11" db="EMBL/GenBank/DDBJ databases">
        <authorList>
            <person name="Jaros S."/>
            <person name="Januszkiewicz K."/>
            <person name="Wedrychowicz H."/>
        </authorList>
    </citation>
    <scope>NUCLEOTIDE SEQUENCE [LARGE SCALE GENOMIC DNA]</scope>
    <source>
        <strain evidence="2 3">DSM 10068</strain>
    </source>
</reference>
<dbReference type="Pfam" id="PF01047">
    <property type="entry name" value="MarR"/>
    <property type="match status" value="1"/>
</dbReference>
<name>A0A1M5YN18_9FIRM</name>
<feature type="domain" description="HTH marR-type" evidence="1">
    <location>
        <begin position="1"/>
        <end position="143"/>
    </location>
</feature>
<proteinExistence type="predicted"/>
<accession>A0A1M5YN18</accession>
<organism evidence="2 3">
    <name type="scientific">Sporobacter termitidis DSM 10068</name>
    <dbReference type="NCBI Taxonomy" id="1123282"/>
    <lineage>
        <taxon>Bacteria</taxon>
        <taxon>Bacillati</taxon>
        <taxon>Bacillota</taxon>
        <taxon>Clostridia</taxon>
        <taxon>Eubacteriales</taxon>
        <taxon>Oscillospiraceae</taxon>
        <taxon>Sporobacter</taxon>
    </lineage>
</organism>